<dbReference type="PIRSF" id="PIRSF006276">
    <property type="entry name" value="UspA"/>
    <property type="match status" value="1"/>
</dbReference>
<gene>
    <name evidence="3" type="ORF">K8N75_00475</name>
</gene>
<dbReference type="Gene3D" id="3.40.50.620">
    <property type="entry name" value="HUPs"/>
    <property type="match status" value="1"/>
</dbReference>
<reference evidence="4" key="1">
    <citation type="journal article" date="2022" name="Microbiol. Resour. Announc.">
        <title>Draft Genome Sequence of a Methanogenic Archaeon from West Spitsbergen Permafrost.</title>
        <authorList>
            <person name="Trubitsyn V."/>
            <person name="Rivkina E."/>
            <person name="Shcherbakova V."/>
        </authorList>
    </citation>
    <scope>NUCLEOTIDE SEQUENCE [LARGE SCALE GENOMIC DNA]</scope>
    <source>
        <strain evidence="4">VT</strain>
    </source>
</reference>
<dbReference type="PRINTS" id="PR01438">
    <property type="entry name" value="UNVRSLSTRESS"/>
</dbReference>
<protein>
    <submittedName>
        <fullName evidence="3">Universal stress protein</fullName>
    </submittedName>
</protein>
<dbReference type="InterPro" id="IPR006016">
    <property type="entry name" value="UspA"/>
</dbReference>
<keyword evidence="4" id="KW-1185">Reference proteome</keyword>
<evidence type="ECO:0000259" key="2">
    <source>
        <dbReference type="Pfam" id="PF00582"/>
    </source>
</evidence>
<dbReference type="PANTHER" id="PTHR46268:SF6">
    <property type="entry name" value="UNIVERSAL STRESS PROTEIN UP12"/>
    <property type="match status" value="1"/>
</dbReference>
<evidence type="ECO:0000256" key="1">
    <source>
        <dbReference type="ARBA" id="ARBA00008791"/>
    </source>
</evidence>
<dbReference type="CDD" id="cd00293">
    <property type="entry name" value="USP-like"/>
    <property type="match status" value="1"/>
</dbReference>
<dbReference type="InterPro" id="IPR014729">
    <property type="entry name" value="Rossmann-like_a/b/a_fold"/>
</dbReference>
<evidence type="ECO:0000313" key="3">
    <source>
        <dbReference type="EMBL" id="MBZ2164530.1"/>
    </source>
</evidence>
<proteinExistence type="inferred from homology"/>
<evidence type="ECO:0000313" key="4">
    <source>
        <dbReference type="Proteomes" id="UP000825933"/>
    </source>
</evidence>
<comment type="similarity">
    <text evidence="1">Belongs to the universal stress protein A family.</text>
</comment>
<dbReference type="InterPro" id="IPR006015">
    <property type="entry name" value="Universal_stress_UspA"/>
</dbReference>
<dbReference type="Proteomes" id="UP000825933">
    <property type="component" value="Unassembled WGS sequence"/>
</dbReference>
<organism evidence="3 4">
    <name type="scientific">Methanobacterium spitsbergense</name>
    <dbReference type="NCBI Taxonomy" id="2874285"/>
    <lineage>
        <taxon>Archaea</taxon>
        <taxon>Methanobacteriati</taxon>
        <taxon>Methanobacteriota</taxon>
        <taxon>Methanomada group</taxon>
        <taxon>Methanobacteria</taxon>
        <taxon>Methanobacteriales</taxon>
        <taxon>Methanobacteriaceae</taxon>
        <taxon>Methanobacterium</taxon>
    </lineage>
</organism>
<dbReference type="AlphaFoldDB" id="A0A8T5UTI6"/>
<dbReference type="EMBL" id="JAIOUQ010000001">
    <property type="protein sequence ID" value="MBZ2164530.1"/>
    <property type="molecule type" value="Genomic_DNA"/>
</dbReference>
<comment type="caution">
    <text evidence="3">The sequence shown here is derived from an EMBL/GenBank/DDBJ whole genome shotgun (WGS) entry which is preliminary data.</text>
</comment>
<dbReference type="Pfam" id="PF00582">
    <property type="entry name" value="Usp"/>
    <property type="match status" value="1"/>
</dbReference>
<feature type="domain" description="UspA" evidence="2">
    <location>
        <begin position="1"/>
        <end position="141"/>
    </location>
</feature>
<sequence length="142" mass="15482">MYKKILLPTDGSEYAHKAAKHAIWAANLCNADIFVLNVVESSKLPEIIAVDVEHKLINMLIEEGNTALDNISRLLEKSPEINVSFIIKEGSPANVILQTVEDNDIDLVVMGNSGKHGFNRLLMGSVAEKVVQNAKCAVTIIS</sequence>
<name>A0A8T5UTI6_9EURY</name>
<dbReference type="PANTHER" id="PTHR46268">
    <property type="entry name" value="STRESS RESPONSE PROTEIN NHAX"/>
    <property type="match status" value="1"/>
</dbReference>
<dbReference type="SUPFAM" id="SSF52402">
    <property type="entry name" value="Adenine nucleotide alpha hydrolases-like"/>
    <property type="match status" value="1"/>
</dbReference>
<accession>A0A8T5UTI6</accession>
<dbReference type="RefSeq" id="WP_223790207.1">
    <property type="nucleotide sequence ID" value="NZ_JAIOUQ010000001.1"/>
</dbReference>